<dbReference type="AlphaFoldDB" id="A0A1P8LWP9"/>
<dbReference type="Proteomes" id="UP000186547">
    <property type="component" value="Plasmid pHLAJ5I"/>
</dbReference>
<dbReference type="PROSITE" id="PS51257">
    <property type="entry name" value="PROKAR_LIPOPROTEIN"/>
    <property type="match status" value="1"/>
</dbReference>
<dbReference type="GeneID" id="30923587"/>
<evidence type="ECO:0000313" key="2">
    <source>
        <dbReference type="Proteomes" id="UP000186547"/>
    </source>
</evidence>
<sequence>MNRRALLAATTATLAGAAGCLANMGDSYEPCHENVLVYDRLPDPVKAEVDTALEEGAYETTSFLVEDELRYERVAGRSVDALRKDGTYYEARVESSTSWAGLGRTRTLSFEETAFTSDTPAELLVRNVTTDLWTGVIAIDDPADERLLEERLTIESYPREETPDHYTEADRDRIVQLPVTNEYGRYEATFDPDNGEPERVDVWFTMGYPPRRNRYAITDNGPEYDETLYGAIGRPGHPSTPCSWDDEGNLI</sequence>
<evidence type="ECO:0000313" key="1">
    <source>
        <dbReference type="EMBL" id="APX00220.1"/>
    </source>
</evidence>
<dbReference type="KEGG" id="hlc:CHINAEXTREME20645"/>
<proteinExistence type="predicted"/>
<name>A0A1P8LWP9_NATLA</name>
<organism evidence="1 2">
    <name type="scientific">Natronobacterium lacisalsi AJ5</name>
    <dbReference type="NCBI Taxonomy" id="358396"/>
    <lineage>
        <taxon>Archaea</taxon>
        <taxon>Methanobacteriati</taxon>
        <taxon>Methanobacteriota</taxon>
        <taxon>Stenosarchaea group</taxon>
        <taxon>Halobacteria</taxon>
        <taxon>Halobacteriales</taxon>
        <taxon>Natrialbaceae</taxon>
        <taxon>Natronobacterium</taxon>
    </lineage>
</organism>
<keyword evidence="1" id="KW-0614">Plasmid</keyword>
<accession>A0A1P8LWP9</accession>
<reference evidence="1 2" key="1">
    <citation type="journal article" date="2011" name="J. Bacteriol.">
        <title>Genome sequence of Halobiforma lacisalsi AJ5, an extremely halophilic archaeon which harbors a bop gene.</title>
        <authorList>
            <person name="Jiang X."/>
            <person name="Wang S."/>
            <person name="Cheng H."/>
            <person name="Huo Y."/>
            <person name="Zhang X."/>
            <person name="Zhu X."/>
            <person name="Han X."/>
            <person name="Ni P."/>
            <person name="Wu M."/>
        </authorList>
    </citation>
    <scope>NUCLEOTIDE SEQUENCE [LARGE SCALE GENOMIC DNA]</scope>
    <source>
        <strain evidence="1 2">AJ5</strain>
        <plasmid evidence="1">pHLAJ5I</plasmid>
    </source>
</reference>
<gene>
    <name evidence="1" type="ORF">CHINAEXTREME_20645</name>
</gene>
<dbReference type="RefSeq" id="WP_010546899.1">
    <property type="nucleotide sequence ID" value="NZ_AOLZ01000010.1"/>
</dbReference>
<geneLocation type="plasmid" evidence="2">
    <name>phlaj5i</name>
</geneLocation>
<protein>
    <submittedName>
        <fullName evidence="1">Uncharacterized protein</fullName>
    </submittedName>
</protein>
<dbReference type="EMBL" id="CP019286">
    <property type="protein sequence ID" value="APX00220.1"/>
    <property type="molecule type" value="Genomic_DNA"/>
</dbReference>